<keyword evidence="2" id="KW-1185">Reference proteome</keyword>
<accession>A0ABY0IKV8</accession>
<proteinExistence type="predicted"/>
<dbReference type="InterPro" id="IPR021953">
    <property type="entry name" value="DUF3570"/>
</dbReference>
<sequence>MKYVHLEKVLLVEVLLLEVVVVVTKFKKTLFTLLLLLVSIRSSFAEMLEEGKTKFKLLFNVYHQNSDDGNQVFDNSGKEEANVVEPMLFVEHQITEDTAINAHFVFDFWTAASDTKLDGATGASGPGRKEQSRISGNLGVRKEMGDWELSGGVGFSSEYDYRSFNGSIGIQRSMAKDNFTIGLSLQYYKDEVMLFEDLSNPPTAKISEFLPRDIFAASLTASQIITRKDIVQAGLTYVNANKNLESTASSVLVGGVRQAEVLPETRNRYALSSKWVHGFDDTMAMNLSYRYYFDQWDLDAHTIRLAFLKEINDDEDFFEVALRFHNQSSVEYYADSFDTAKEFMTSDSDLEDFSSYELSTMLTSHYDTQTIYGIDFEEMVWNNGITAAKRSNGLIYAYIQSSIGFQF</sequence>
<dbReference type="EMBL" id="QDKL01000001">
    <property type="protein sequence ID" value="RZF22788.1"/>
    <property type="molecule type" value="Genomic_DNA"/>
</dbReference>
<reference evidence="2" key="1">
    <citation type="journal article" date="2019" name="Int. J. Syst. Evol. Microbiol.">
        <title>Halobacteriovorax valvorus sp. nov., a novel prokaryotic predator isolated from coastal seawater of China.</title>
        <authorList>
            <person name="Chen M.-X."/>
        </authorList>
    </citation>
    <scope>NUCLEOTIDE SEQUENCE [LARGE SCALE GENOMIC DNA]</scope>
    <source>
        <strain evidence="2">BL9</strain>
    </source>
</reference>
<name>A0ABY0IKV8_9BACT</name>
<evidence type="ECO:0000313" key="2">
    <source>
        <dbReference type="Proteomes" id="UP000443582"/>
    </source>
</evidence>
<dbReference type="Pfam" id="PF12094">
    <property type="entry name" value="DUF3570"/>
    <property type="match status" value="1"/>
</dbReference>
<dbReference type="Proteomes" id="UP000443582">
    <property type="component" value="Unassembled WGS sequence"/>
</dbReference>
<protein>
    <submittedName>
        <fullName evidence="1">DUF3570 domain-containing protein</fullName>
    </submittedName>
</protein>
<comment type="caution">
    <text evidence="1">The sequence shown here is derived from an EMBL/GenBank/DDBJ whole genome shotgun (WGS) entry which is preliminary data.</text>
</comment>
<dbReference type="SUPFAM" id="SSF56935">
    <property type="entry name" value="Porins"/>
    <property type="match status" value="1"/>
</dbReference>
<evidence type="ECO:0000313" key="1">
    <source>
        <dbReference type="EMBL" id="RZF22788.1"/>
    </source>
</evidence>
<gene>
    <name evidence="1" type="ORF">DAY19_03170</name>
</gene>
<organism evidence="1 2">
    <name type="scientific">Halobacteriovorax vibrionivorans</name>
    <dbReference type="NCBI Taxonomy" id="2152716"/>
    <lineage>
        <taxon>Bacteria</taxon>
        <taxon>Pseudomonadati</taxon>
        <taxon>Bdellovibrionota</taxon>
        <taxon>Bacteriovoracia</taxon>
        <taxon>Bacteriovoracales</taxon>
        <taxon>Halobacteriovoraceae</taxon>
        <taxon>Halobacteriovorax</taxon>
    </lineage>
</organism>